<accession>A0ABQ9ZHV3</accession>
<proteinExistence type="predicted"/>
<reference evidence="1 2" key="1">
    <citation type="journal article" date="2023" name="Nucleic Acids Res.">
        <title>The hologenome of Daphnia magna reveals possible DNA methylation and microbiome-mediated evolution of the host genome.</title>
        <authorList>
            <person name="Chaturvedi A."/>
            <person name="Li X."/>
            <person name="Dhandapani V."/>
            <person name="Marshall H."/>
            <person name="Kissane S."/>
            <person name="Cuenca-Cambronero M."/>
            <person name="Asole G."/>
            <person name="Calvet F."/>
            <person name="Ruiz-Romero M."/>
            <person name="Marangio P."/>
            <person name="Guigo R."/>
            <person name="Rago D."/>
            <person name="Mirbahai L."/>
            <person name="Eastwood N."/>
            <person name="Colbourne J.K."/>
            <person name="Zhou J."/>
            <person name="Mallon E."/>
            <person name="Orsini L."/>
        </authorList>
    </citation>
    <scope>NUCLEOTIDE SEQUENCE [LARGE SCALE GENOMIC DNA]</scope>
    <source>
        <strain evidence="1">LRV0_1</strain>
    </source>
</reference>
<dbReference type="EMBL" id="JAOYFB010000003">
    <property type="protein sequence ID" value="KAK4011994.1"/>
    <property type="molecule type" value="Genomic_DNA"/>
</dbReference>
<gene>
    <name evidence="1" type="ORF">OUZ56_021096</name>
</gene>
<name>A0ABQ9ZHV3_9CRUS</name>
<comment type="caution">
    <text evidence="1">The sequence shown here is derived from an EMBL/GenBank/DDBJ whole genome shotgun (WGS) entry which is preliminary data.</text>
</comment>
<dbReference type="Proteomes" id="UP001234178">
    <property type="component" value="Unassembled WGS sequence"/>
</dbReference>
<keyword evidence="2" id="KW-1185">Reference proteome</keyword>
<evidence type="ECO:0000313" key="2">
    <source>
        <dbReference type="Proteomes" id="UP001234178"/>
    </source>
</evidence>
<protein>
    <submittedName>
        <fullName evidence="1">Uncharacterized protein</fullName>
    </submittedName>
</protein>
<evidence type="ECO:0000313" key="1">
    <source>
        <dbReference type="EMBL" id="KAK4011994.1"/>
    </source>
</evidence>
<sequence>MDELWTYTKSKRTCCWGEGCINLTTVGGRARCFGVYKLIHWKNVAPNTSDSPRSHFEKEVWPEEVCVTPTRSNK</sequence>
<organism evidence="1 2">
    <name type="scientific">Daphnia magna</name>
    <dbReference type="NCBI Taxonomy" id="35525"/>
    <lineage>
        <taxon>Eukaryota</taxon>
        <taxon>Metazoa</taxon>
        <taxon>Ecdysozoa</taxon>
        <taxon>Arthropoda</taxon>
        <taxon>Crustacea</taxon>
        <taxon>Branchiopoda</taxon>
        <taxon>Diplostraca</taxon>
        <taxon>Cladocera</taxon>
        <taxon>Anomopoda</taxon>
        <taxon>Daphniidae</taxon>
        <taxon>Daphnia</taxon>
    </lineage>
</organism>